<dbReference type="SUPFAM" id="SSF160719">
    <property type="entry name" value="gpW/gp25-like"/>
    <property type="match status" value="1"/>
</dbReference>
<dbReference type="EMBL" id="FRFG01000025">
    <property type="protein sequence ID" value="SHO56462.1"/>
    <property type="molecule type" value="Genomic_DNA"/>
</dbReference>
<organism evidence="2 3">
    <name type="scientific">Vibrio quintilis</name>
    <dbReference type="NCBI Taxonomy" id="1117707"/>
    <lineage>
        <taxon>Bacteria</taxon>
        <taxon>Pseudomonadati</taxon>
        <taxon>Pseudomonadota</taxon>
        <taxon>Gammaproteobacteria</taxon>
        <taxon>Vibrionales</taxon>
        <taxon>Vibrionaceae</taxon>
        <taxon>Vibrio</taxon>
    </lineage>
</organism>
<reference evidence="3" key="1">
    <citation type="submission" date="2016-12" db="EMBL/GenBank/DDBJ databases">
        <authorList>
            <person name="Rodrigo-Torres L."/>
            <person name="Arahal R.D."/>
            <person name="Lucena T."/>
        </authorList>
    </citation>
    <scope>NUCLEOTIDE SEQUENCE [LARGE SCALE GENOMIC DNA]</scope>
</reference>
<name>A0A1M7YV13_9VIBR</name>
<feature type="domain" description="IraD/Gp25-like" evidence="1">
    <location>
        <begin position="33"/>
        <end position="117"/>
    </location>
</feature>
<dbReference type="Proteomes" id="UP000184600">
    <property type="component" value="Unassembled WGS sequence"/>
</dbReference>
<gene>
    <name evidence="2" type="ORF">VQ7734_02231</name>
</gene>
<evidence type="ECO:0000259" key="1">
    <source>
        <dbReference type="Pfam" id="PF04965"/>
    </source>
</evidence>
<dbReference type="InterPro" id="IPR007048">
    <property type="entry name" value="IraD/Gp25-like"/>
</dbReference>
<keyword evidence="3" id="KW-1185">Reference proteome</keyword>
<dbReference type="Pfam" id="PF04965">
    <property type="entry name" value="GPW_gp25"/>
    <property type="match status" value="1"/>
</dbReference>
<protein>
    <submittedName>
        <fullName evidence="2">Gene 25-like lysozyme</fullName>
    </submittedName>
</protein>
<proteinExistence type="predicted"/>
<accession>A0A1M7YV13</accession>
<dbReference type="Gene3D" id="3.10.450.40">
    <property type="match status" value="1"/>
</dbReference>
<dbReference type="RefSeq" id="WP_073582451.1">
    <property type="nucleotide sequence ID" value="NZ_AP024897.1"/>
</dbReference>
<dbReference type="STRING" id="1117707.VQ7734_02231"/>
<evidence type="ECO:0000313" key="3">
    <source>
        <dbReference type="Proteomes" id="UP000184600"/>
    </source>
</evidence>
<sequence>MDESVIGTGWKFPPRFANPQTGPDMSDEMTLLEEAIRILLNTQVGERPLEPELGCGLDHFMFSEATPLTLMELKEEIAAAIVAWEPRIDLLNIQFDLAEIYDGKLNILLEYEVRQTNARNNMVFPFYLAEKSI</sequence>
<evidence type="ECO:0000313" key="2">
    <source>
        <dbReference type="EMBL" id="SHO56462.1"/>
    </source>
</evidence>
<dbReference type="AlphaFoldDB" id="A0A1M7YV13"/>